<dbReference type="Proteomes" id="UP000601435">
    <property type="component" value="Unassembled WGS sequence"/>
</dbReference>
<feature type="compositionally biased region" description="Pro residues" evidence="1">
    <location>
        <begin position="441"/>
        <end position="450"/>
    </location>
</feature>
<feature type="compositionally biased region" description="Basic and acidic residues" evidence="1">
    <location>
        <begin position="456"/>
        <end position="475"/>
    </location>
</feature>
<evidence type="ECO:0000313" key="4">
    <source>
        <dbReference type="Proteomes" id="UP000601435"/>
    </source>
</evidence>
<dbReference type="SUPFAM" id="SSF46565">
    <property type="entry name" value="Chaperone J-domain"/>
    <property type="match status" value="1"/>
</dbReference>
<feature type="region of interest" description="Disordered" evidence="1">
    <location>
        <begin position="433"/>
        <end position="475"/>
    </location>
</feature>
<dbReference type="EMBL" id="CAJNJA010056119">
    <property type="protein sequence ID" value="CAE7857607.1"/>
    <property type="molecule type" value="Genomic_DNA"/>
</dbReference>
<evidence type="ECO:0000256" key="1">
    <source>
        <dbReference type="SAM" id="MobiDB-lite"/>
    </source>
</evidence>
<dbReference type="InterPro" id="IPR001623">
    <property type="entry name" value="DnaJ_domain"/>
</dbReference>
<dbReference type="OrthoDB" id="424092at2759"/>
<dbReference type="PROSITE" id="PS50076">
    <property type="entry name" value="DNAJ_2"/>
    <property type="match status" value="1"/>
</dbReference>
<proteinExistence type="predicted"/>
<protein>
    <recommendedName>
        <fullName evidence="2">J domain-containing protein</fullName>
    </recommendedName>
</protein>
<feature type="compositionally biased region" description="Basic and acidic residues" evidence="1">
    <location>
        <begin position="385"/>
        <end position="396"/>
    </location>
</feature>
<name>A0A813A7K9_9DINO</name>
<evidence type="ECO:0000313" key="3">
    <source>
        <dbReference type="EMBL" id="CAE7857607.1"/>
    </source>
</evidence>
<sequence>MGMTVLACGEDEPATALVPYHDDEPLTKARSSTDATGLLLQHAEPRVAAGVAVFGLGVVALPLLEQCSEGDSLLSEAEQRSRLGVLQPSTIALEIQKDWGEFNSEPSERSDLSEEVSALQRWRDQALESVAALERRSALAFLGLGADAEPEAVHRSYKQKALSVHPDKGGSEEDFQQLQLMLERIHVPTEEETSSGGLFGMNGLLKRCKEAQQAREDAEADGLPEATKLAQRRLKLHDDAVDLWKRATEAQQQLECKSGVTLRLRLKTASGGAPPCLDLLRRHVDSFSGEVGLLAPGQAPAERLFCRFLRQGIELLAAAALADAPGALSLVAMYFTVPLVQAARKSGPCPSLERRCQALLRSLAEVPDKLDSFLNSMQEGLADREAAEWRGCDETKGGVPTKGVDNVNTHDALPTPPLTRQCPFAAAVAAAGPGAPEAEVPQPPPKPVEPPQALQRRSEESQLKKQPLRQRDKYQDTEDWRKLRAFCIRARFCVNFNRDSEDVRCTLPADQCGYKHACAICGAEDRGGPGAQYQSHGGWNCLQLPAWLMAHGTS</sequence>
<feature type="region of interest" description="Disordered" evidence="1">
    <location>
        <begin position="385"/>
        <end position="416"/>
    </location>
</feature>
<keyword evidence="4" id="KW-1185">Reference proteome</keyword>
<accession>A0A813A7K9</accession>
<feature type="domain" description="J" evidence="2">
    <location>
        <begin position="137"/>
        <end position="190"/>
    </location>
</feature>
<dbReference type="Gene3D" id="1.10.287.110">
    <property type="entry name" value="DnaJ domain"/>
    <property type="match status" value="1"/>
</dbReference>
<organism evidence="3 4">
    <name type="scientific">Symbiodinium necroappetens</name>
    <dbReference type="NCBI Taxonomy" id="1628268"/>
    <lineage>
        <taxon>Eukaryota</taxon>
        <taxon>Sar</taxon>
        <taxon>Alveolata</taxon>
        <taxon>Dinophyceae</taxon>
        <taxon>Suessiales</taxon>
        <taxon>Symbiodiniaceae</taxon>
        <taxon>Symbiodinium</taxon>
    </lineage>
</organism>
<comment type="caution">
    <text evidence="3">The sequence shown here is derived from an EMBL/GenBank/DDBJ whole genome shotgun (WGS) entry which is preliminary data.</text>
</comment>
<reference evidence="3" key="1">
    <citation type="submission" date="2021-02" db="EMBL/GenBank/DDBJ databases">
        <authorList>
            <person name="Dougan E. K."/>
            <person name="Rhodes N."/>
            <person name="Thang M."/>
            <person name="Chan C."/>
        </authorList>
    </citation>
    <scope>NUCLEOTIDE SEQUENCE</scope>
</reference>
<dbReference type="AlphaFoldDB" id="A0A813A7K9"/>
<dbReference type="CDD" id="cd06257">
    <property type="entry name" value="DnaJ"/>
    <property type="match status" value="1"/>
</dbReference>
<gene>
    <name evidence="3" type="ORF">SNEC2469_LOCUS27006</name>
</gene>
<dbReference type="InterPro" id="IPR036869">
    <property type="entry name" value="J_dom_sf"/>
</dbReference>
<evidence type="ECO:0000259" key="2">
    <source>
        <dbReference type="PROSITE" id="PS50076"/>
    </source>
</evidence>